<evidence type="ECO:0000313" key="3">
    <source>
        <dbReference type="EMBL" id="GFR72808.1"/>
    </source>
</evidence>
<protein>
    <submittedName>
        <fullName evidence="3">Collagen alpha-3(VI) chain</fullName>
    </submittedName>
</protein>
<keyword evidence="3" id="KW-0176">Collagen</keyword>
<dbReference type="SMART" id="SM00327">
    <property type="entry name" value="VWA"/>
    <property type="match status" value="1"/>
</dbReference>
<accession>A0AAV4FHQ1</accession>
<evidence type="ECO:0000313" key="4">
    <source>
        <dbReference type="Proteomes" id="UP000762676"/>
    </source>
</evidence>
<dbReference type="Pfam" id="PF00092">
    <property type="entry name" value="VWA"/>
    <property type="match status" value="2"/>
</dbReference>
<dbReference type="PRINTS" id="PR00453">
    <property type="entry name" value="VWFADOMAIN"/>
</dbReference>
<dbReference type="EMBL" id="BMAT01000778">
    <property type="protein sequence ID" value="GFR72808.1"/>
    <property type="molecule type" value="Genomic_DNA"/>
</dbReference>
<evidence type="ECO:0000256" key="1">
    <source>
        <dbReference type="SAM" id="SignalP"/>
    </source>
</evidence>
<dbReference type="Gene3D" id="3.40.50.410">
    <property type="entry name" value="von Willebrand factor, type A domain"/>
    <property type="match status" value="2"/>
</dbReference>
<organism evidence="3 4">
    <name type="scientific">Elysia marginata</name>
    <dbReference type="NCBI Taxonomy" id="1093978"/>
    <lineage>
        <taxon>Eukaryota</taxon>
        <taxon>Metazoa</taxon>
        <taxon>Spiralia</taxon>
        <taxon>Lophotrochozoa</taxon>
        <taxon>Mollusca</taxon>
        <taxon>Gastropoda</taxon>
        <taxon>Heterobranchia</taxon>
        <taxon>Euthyneura</taxon>
        <taxon>Panpulmonata</taxon>
        <taxon>Sacoglossa</taxon>
        <taxon>Placobranchoidea</taxon>
        <taxon>Plakobranchidae</taxon>
        <taxon>Elysia</taxon>
    </lineage>
</organism>
<dbReference type="CDD" id="cd01450">
    <property type="entry name" value="vWFA_subfamily_ECM"/>
    <property type="match status" value="2"/>
</dbReference>
<proteinExistence type="predicted"/>
<comment type="caution">
    <text evidence="3">The sequence shown here is derived from an EMBL/GenBank/DDBJ whole genome shotgun (WGS) entry which is preliminary data.</text>
</comment>
<dbReference type="InterPro" id="IPR050525">
    <property type="entry name" value="ECM_Assembly_Org"/>
</dbReference>
<reference evidence="3 4" key="1">
    <citation type="journal article" date="2021" name="Elife">
        <title>Chloroplast acquisition without the gene transfer in kleptoplastic sea slugs, Plakobranchus ocellatus.</title>
        <authorList>
            <person name="Maeda T."/>
            <person name="Takahashi S."/>
            <person name="Yoshida T."/>
            <person name="Shimamura S."/>
            <person name="Takaki Y."/>
            <person name="Nagai Y."/>
            <person name="Toyoda A."/>
            <person name="Suzuki Y."/>
            <person name="Arimoto A."/>
            <person name="Ishii H."/>
            <person name="Satoh N."/>
            <person name="Nishiyama T."/>
            <person name="Hasebe M."/>
            <person name="Maruyama T."/>
            <person name="Minagawa J."/>
            <person name="Obokata J."/>
            <person name="Shigenobu S."/>
        </authorList>
    </citation>
    <scope>NUCLEOTIDE SEQUENCE [LARGE SCALE GENOMIC DNA]</scope>
</reference>
<dbReference type="PROSITE" id="PS50234">
    <property type="entry name" value="VWFA"/>
    <property type="match status" value="2"/>
</dbReference>
<dbReference type="GO" id="GO:0005581">
    <property type="term" value="C:collagen trimer"/>
    <property type="evidence" value="ECO:0007669"/>
    <property type="project" value="UniProtKB-KW"/>
</dbReference>
<dbReference type="SUPFAM" id="SSF53300">
    <property type="entry name" value="vWA-like"/>
    <property type="match status" value="2"/>
</dbReference>
<evidence type="ECO:0000259" key="2">
    <source>
        <dbReference type="PROSITE" id="PS50234"/>
    </source>
</evidence>
<dbReference type="Proteomes" id="UP000762676">
    <property type="component" value="Unassembled WGS sequence"/>
</dbReference>
<keyword evidence="1" id="KW-0732">Signal</keyword>
<dbReference type="InterPro" id="IPR036465">
    <property type="entry name" value="vWFA_dom_sf"/>
</dbReference>
<dbReference type="PANTHER" id="PTHR24020:SF20">
    <property type="entry name" value="PH DOMAIN-CONTAINING PROTEIN"/>
    <property type="match status" value="1"/>
</dbReference>
<sequence>MEKIVTFVIFLAAASLLPTLDARFARRQTEECPDPCQDMPMEISFIVDSSRSIWIYNFTEALWFVQDFVDKFHIGQNQVRVSMVTYGERVYSEYAFGFDAHLDKLELDKAIDNITHMNGETTETGQAIDWFLDHHYPQARDNVRHVLIVLTDGNSQQPRLTKAAARRAFDKGLEVFAIGVGTQIDPQELHNIASDGSRILSSAAKNIIITSFNPSPPRCPIRRINKNDPLWAACKFDPVDLVLVIDSSVSIEESNFTLGLRFIRDFLEPFEINPHSIRVAAVMFGDRVYTEDVIKFDMYNNKKDVQDAILALPWKKGTRTETGM</sequence>
<dbReference type="AlphaFoldDB" id="A0AAV4FHQ1"/>
<name>A0AAV4FHQ1_9GAST</name>
<feature type="non-terminal residue" evidence="3">
    <location>
        <position position="324"/>
    </location>
</feature>
<dbReference type="InterPro" id="IPR002035">
    <property type="entry name" value="VWF_A"/>
</dbReference>
<dbReference type="PANTHER" id="PTHR24020">
    <property type="entry name" value="COLLAGEN ALPHA"/>
    <property type="match status" value="1"/>
</dbReference>
<feature type="chain" id="PRO_5043741487" evidence="1">
    <location>
        <begin position="23"/>
        <end position="324"/>
    </location>
</feature>
<keyword evidence="4" id="KW-1185">Reference proteome</keyword>
<gene>
    <name evidence="3" type="ORF">ElyMa_000387500</name>
</gene>
<feature type="signal peptide" evidence="1">
    <location>
        <begin position="1"/>
        <end position="22"/>
    </location>
</feature>
<feature type="domain" description="VWFA" evidence="2">
    <location>
        <begin position="42"/>
        <end position="230"/>
    </location>
</feature>
<feature type="domain" description="VWFA" evidence="2">
    <location>
        <begin position="240"/>
        <end position="324"/>
    </location>
</feature>